<reference evidence="1" key="1">
    <citation type="submission" date="2018-11" db="EMBL/GenBank/DDBJ databases">
        <authorList>
            <person name="Alioto T."/>
            <person name="Alioto T."/>
        </authorList>
    </citation>
    <scope>NUCLEOTIDE SEQUENCE</scope>
</reference>
<sequence>MSVETVLKQIFTFVTTLNKAHSDQVKKWDAKSLQNAFNWARYAEEVHLKLKDRSFVEDLDKQIKVMTVHLSPASCCQMSFDELGKASQIMFLTLMQNPFFPESLIENLFLSYNRKLDSFSFKIDAECSILSSNLTTLTIGQDMMRSSTIGNKPDEQNELHNVNSQAKLLLDGLSSIVPRIDETKADSYVKILLQRMTELKNGISVIVSMYLQSGLTEDDVSQMICTFIIQYLQHNTNISFENVPVDLLVQTSSLDFRFFDIFINWLIHMAQNFSVNYPEGEMYEWKCNIAEPSMDFGTICNYFSQLSKANQDIKKKLHRKLNEYSMESFANIFRDILKHLQ</sequence>
<accession>A0A8B6GQ23</accession>
<gene>
    <name evidence="1" type="ORF">MGAL_10B010928</name>
</gene>
<evidence type="ECO:0000313" key="1">
    <source>
        <dbReference type="EMBL" id="VDI67350.1"/>
    </source>
</evidence>
<dbReference type="PANTHER" id="PTHR14449:SF2">
    <property type="entry name" value="FANCONI ANEMIA GROUP F PROTEIN"/>
    <property type="match status" value="1"/>
</dbReference>
<proteinExistence type="predicted"/>
<dbReference type="Gene3D" id="1.25.40.490">
    <property type="match status" value="1"/>
</dbReference>
<organism evidence="1 2">
    <name type="scientific">Mytilus galloprovincialis</name>
    <name type="common">Mediterranean mussel</name>
    <dbReference type="NCBI Taxonomy" id="29158"/>
    <lineage>
        <taxon>Eukaryota</taxon>
        <taxon>Metazoa</taxon>
        <taxon>Spiralia</taxon>
        <taxon>Lophotrochozoa</taxon>
        <taxon>Mollusca</taxon>
        <taxon>Bivalvia</taxon>
        <taxon>Autobranchia</taxon>
        <taxon>Pteriomorphia</taxon>
        <taxon>Mytilida</taxon>
        <taxon>Mytiloidea</taxon>
        <taxon>Mytilidae</taxon>
        <taxon>Mytilinae</taxon>
        <taxon>Mytilus</taxon>
    </lineage>
</organism>
<comment type="caution">
    <text evidence="1">The sequence shown here is derived from an EMBL/GenBank/DDBJ whole genome shotgun (WGS) entry which is preliminary data.</text>
</comment>
<dbReference type="InterPro" id="IPR038505">
    <property type="entry name" value="FANCF_C_sf"/>
</dbReference>
<name>A0A8B6GQ23_MYTGA</name>
<dbReference type="GO" id="GO:0043240">
    <property type="term" value="C:Fanconi anaemia nuclear complex"/>
    <property type="evidence" value="ECO:0007669"/>
    <property type="project" value="InterPro"/>
</dbReference>
<dbReference type="Pfam" id="PF11107">
    <property type="entry name" value="FANCF"/>
    <property type="match status" value="1"/>
</dbReference>
<protein>
    <submittedName>
        <fullName evidence="1">Fanconi anemia group F protein</fullName>
    </submittedName>
</protein>
<dbReference type="InterPro" id="IPR035428">
    <property type="entry name" value="FANCF"/>
</dbReference>
<dbReference type="OrthoDB" id="6429998at2759"/>
<keyword evidence="2" id="KW-1185">Reference proteome</keyword>
<dbReference type="AlphaFoldDB" id="A0A8B6GQ23"/>
<dbReference type="GO" id="GO:0036297">
    <property type="term" value="P:interstrand cross-link repair"/>
    <property type="evidence" value="ECO:0007669"/>
    <property type="project" value="InterPro"/>
</dbReference>
<evidence type="ECO:0000313" key="2">
    <source>
        <dbReference type="Proteomes" id="UP000596742"/>
    </source>
</evidence>
<dbReference type="EMBL" id="UYJE01008798">
    <property type="protein sequence ID" value="VDI67350.1"/>
    <property type="molecule type" value="Genomic_DNA"/>
</dbReference>
<dbReference type="PANTHER" id="PTHR14449">
    <property type="entry name" value="FANCONI ANEMIA GROUP F PROTEIN FANCF"/>
    <property type="match status" value="1"/>
</dbReference>
<dbReference type="Proteomes" id="UP000596742">
    <property type="component" value="Unassembled WGS sequence"/>
</dbReference>